<evidence type="ECO:0000259" key="1">
    <source>
        <dbReference type="Pfam" id="PF01368"/>
    </source>
</evidence>
<dbReference type="Pfam" id="PF02272">
    <property type="entry name" value="DHHA1"/>
    <property type="match status" value="1"/>
</dbReference>
<feature type="domain" description="DHHA1" evidence="2">
    <location>
        <begin position="264"/>
        <end position="323"/>
    </location>
</feature>
<dbReference type="PANTHER" id="PTHR47618:SF1">
    <property type="entry name" value="BIFUNCTIONAL OLIGORIBONUCLEASE AND PAP PHOSPHATASE NRNA"/>
    <property type="match status" value="1"/>
</dbReference>
<evidence type="ECO:0000259" key="2">
    <source>
        <dbReference type="Pfam" id="PF02272"/>
    </source>
</evidence>
<dbReference type="SUPFAM" id="SSF64182">
    <property type="entry name" value="DHH phosphoesterases"/>
    <property type="match status" value="1"/>
</dbReference>
<organism evidence="3 4">
    <name type="scientific">Candidatus Woesebacteria bacterium GW2011_GWA2_33_28</name>
    <dbReference type="NCBI Taxonomy" id="1618561"/>
    <lineage>
        <taxon>Bacteria</taxon>
        <taxon>Candidatus Woeseibacteriota</taxon>
    </lineage>
</organism>
<proteinExistence type="predicted"/>
<name>A0A0F9ZV24_9BACT</name>
<dbReference type="InterPro" id="IPR001667">
    <property type="entry name" value="DDH_dom"/>
</dbReference>
<dbReference type="Proteomes" id="UP000033995">
    <property type="component" value="Unassembled WGS sequence"/>
</dbReference>
<evidence type="ECO:0000313" key="3">
    <source>
        <dbReference type="EMBL" id="KKP48273.1"/>
    </source>
</evidence>
<reference evidence="3 4" key="1">
    <citation type="journal article" date="2015" name="Nature">
        <title>rRNA introns, odd ribosomes, and small enigmatic genomes across a large radiation of phyla.</title>
        <authorList>
            <person name="Brown C.T."/>
            <person name="Hug L.A."/>
            <person name="Thomas B.C."/>
            <person name="Sharon I."/>
            <person name="Castelle C.J."/>
            <person name="Singh A."/>
            <person name="Wilkins M.J."/>
            <person name="Williams K.H."/>
            <person name="Banfield J.F."/>
        </authorList>
    </citation>
    <scope>NUCLEOTIDE SEQUENCE [LARGE SCALE GENOMIC DNA]</scope>
</reference>
<comment type="caution">
    <text evidence="3">The sequence shown here is derived from an EMBL/GenBank/DDBJ whole genome shotgun (WGS) entry which is preliminary data.</text>
</comment>
<dbReference type="Gene3D" id="3.10.310.30">
    <property type="match status" value="1"/>
</dbReference>
<protein>
    <recommendedName>
        <fullName evidence="5">Phosphoesterase RecJ domain protein</fullName>
    </recommendedName>
</protein>
<dbReference type="InterPro" id="IPR051319">
    <property type="entry name" value="Oligoribo/pAp-PDE_c-di-AMP_PDE"/>
</dbReference>
<dbReference type="InterPro" id="IPR003156">
    <property type="entry name" value="DHHA1_dom"/>
</dbReference>
<accession>A0A0F9ZV24</accession>
<feature type="domain" description="DDH" evidence="1">
    <location>
        <begin position="18"/>
        <end position="162"/>
    </location>
</feature>
<dbReference type="GO" id="GO:0003676">
    <property type="term" value="F:nucleic acid binding"/>
    <property type="evidence" value="ECO:0007669"/>
    <property type="project" value="InterPro"/>
</dbReference>
<dbReference type="PANTHER" id="PTHR47618">
    <property type="entry name" value="BIFUNCTIONAL OLIGORIBONUCLEASE AND PAP PHOSPHATASE NRNA"/>
    <property type="match status" value="1"/>
</dbReference>
<dbReference type="EMBL" id="LBOZ01000001">
    <property type="protein sequence ID" value="KKP48273.1"/>
    <property type="molecule type" value="Genomic_DNA"/>
</dbReference>
<dbReference type="Pfam" id="PF01368">
    <property type="entry name" value="DHH"/>
    <property type="match status" value="1"/>
</dbReference>
<evidence type="ECO:0000313" key="4">
    <source>
        <dbReference type="Proteomes" id="UP000033995"/>
    </source>
</evidence>
<dbReference type="InterPro" id="IPR038763">
    <property type="entry name" value="DHH_sf"/>
</dbReference>
<gene>
    <name evidence="3" type="ORF">UR38_C0001G0069</name>
</gene>
<sequence>MNYPESQLILEEIKKANKILLNCHRGPDSDTVGSALSMAEILRNMGKEIEIICPSNIPEDLFFLEGSKDIKKVDFKTFDFSAFDLFIVMDSSTYGMVANSKEIDKPNTKIIVIDHHHTNEGFGSINLIDSKITSTSELLYKIFFDWSVTLNQKVATCLLTGIIGDTGAFQYGGVGKSTLLIAGELIDLGADKDEIIYNIYRSINFKTIKFWGKVIEMMQIDEKSHFVWSAIPLSIYEEYGKDSSAKEDGANLFFPVVKNTDFGVIMVETDKDILSISFRSRKDFDVSKIAEEVGGGGHKPAAGAKVENRFDEAVEKVLSACRKYANKKV</sequence>
<dbReference type="AlphaFoldDB" id="A0A0F9ZV24"/>
<dbReference type="Gene3D" id="3.90.1640.10">
    <property type="entry name" value="inorganic pyrophosphatase (n-terminal core)"/>
    <property type="match status" value="1"/>
</dbReference>
<evidence type="ECO:0008006" key="5">
    <source>
        <dbReference type="Google" id="ProtNLM"/>
    </source>
</evidence>